<dbReference type="OrthoDB" id="3038990at2759"/>
<evidence type="ECO:0000256" key="1">
    <source>
        <dbReference type="SAM" id="Phobius"/>
    </source>
</evidence>
<sequence>MLDNAAPNPAIPFELLPPSIALQAQVASYVYAATAGILLWDVLANILADWQLFHTAKNKLHLATYMISRIGTMTFILGHVIYATYPVGNCKTGRIAIDSFYPIGISGSCLLFFFRARAVYNGHNNVNICFTILWVTVFSTCLLIPFGTISENIGPTLYCTITKIKPFAGIAVIVPAVYDTVIFLAVSYKLMSHSFADPQGLQERIWGKNLPAYSRAVFRDGQRYYLMTVLGNMAMISLMYAPINPAYQTIFTLPNVMLTNIMACYVYRHTVLGSTICEPTCSMDAYIIPTQKNALGNALATPGTTGTSAIMDGIFVEMTQEVHVDEETKSGGSFLSV</sequence>
<keyword evidence="1" id="KW-1133">Transmembrane helix</keyword>
<keyword evidence="1" id="KW-0472">Membrane</keyword>
<protein>
    <submittedName>
        <fullName evidence="2">Uncharacterized protein</fullName>
    </submittedName>
</protein>
<dbReference type="AlphaFoldDB" id="A0A0D0BTX2"/>
<feature type="transmembrane region" description="Helical" evidence="1">
    <location>
        <begin position="167"/>
        <end position="186"/>
    </location>
</feature>
<feature type="transmembrane region" description="Helical" evidence="1">
    <location>
        <begin position="95"/>
        <end position="114"/>
    </location>
</feature>
<organism evidence="2 3">
    <name type="scientific">Collybiopsis luxurians FD-317 M1</name>
    <dbReference type="NCBI Taxonomy" id="944289"/>
    <lineage>
        <taxon>Eukaryota</taxon>
        <taxon>Fungi</taxon>
        <taxon>Dikarya</taxon>
        <taxon>Basidiomycota</taxon>
        <taxon>Agaricomycotina</taxon>
        <taxon>Agaricomycetes</taxon>
        <taxon>Agaricomycetidae</taxon>
        <taxon>Agaricales</taxon>
        <taxon>Marasmiineae</taxon>
        <taxon>Omphalotaceae</taxon>
        <taxon>Collybiopsis</taxon>
        <taxon>Collybiopsis luxurians</taxon>
    </lineage>
</organism>
<feature type="transmembrane region" description="Helical" evidence="1">
    <location>
        <begin position="26"/>
        <end position="48"/>
    </location>
</feature>
<accession>A0A0D0BTX2</accession>
<keyword evidence="1" id="KW-0812">Transmembrane</keyword>
<dbReference type="HOGENOM" id="CLU_060549_0_0_1"/>
<keyword evidence="3" id="KW-1185">Reference proteome</keyword>
<gene>
    <name evidence="2" type="ORF">GYMLUDRAFT_1027081</name>
</gene>
<evidence type="ECO:0000313" key="2">
    <source>
        <dbReference type="EMBL" id="KIK53024.1"/>
    </source>
</evidence>
<dbReference type="Proteomes" id="UP000053593">
    <property type="component" value="Unassembled WGS sequence"/>
</dbReference>
<dbReference type="EMBL" id="KN834834">
    <property type="protein sequence ID" value="KIK53024.1"/>
    <property type="molecule type" value="Genomic_DNA"/>
</dbReference>
<name>A0A0D0BTX2_9AGAR</name>
<reference evidence="2 3" key="1">
    <citation type="submission" date="2014-04" db="EMBL/GenBank/DDBJ databases">
        <title>Evolutionary Origins and Diversification of the Mycorrhizal Mutualists.</title>
        <authorList>
            <consortium name="DOE Joint Genome Institute"/>
            <consortium name="Mycorrhizal Genomics Consortium"/>
            <person name="Kohler A."/>
            <person name="Kuo A."/>
            <person name="Nagy L.G."/>
            <person name="Floudas D."/>
            <person name="Copeland A."/>
            <person name="Barry K.W."/>
            <person name="Cichocki N."/>
            <person name="Veneault-Fourrey C."/>
            <person name="LaButti K."/>
            <person name="Lindquist E.A."/>
            <person name="Lipzen A."/>
            <person name="Lundell T."/>
            <person name="Morin E."/>
            <person name="Murat C."/>
            <person name="Riley R."/>
            <person name="Ohm R."/>
            <person name="Sun H."/>
            <person name="Tunlid A."/>
            <person name="Henrissat B."/>
            <person name="Grigoriev I.V."/>
            <person name="Hibbett D.S."/>
            <person name="Martin F."/>
        </authorList>
    </citation>
    <scope>NUCLEOTIDE SEQUENCE [LARGE SCALE GENOMIC DNA]</scope>
    <source>
        <strain evidence="2 3">FD-317 M1</strain>
    </source>
</reference>
<feature type="transmembrane region" description="Helical" evidence="1">
    <location>
        <begin position="126"/>
        <end position="147"/>
    </location>
</feature>
<evidence type="ECO:0000313" key="3">
    <source>
        <dbReference type="Proteomes" id="UP000053593"/>
    </source>
</evidence>
<feature type="transmembrane region" description="Helical" evidence="1">
    <location>
        <begin position="249"/>
        <end position="267"/>
    </location>
</feature>
<feature type="transmembrane region" description="Helical" evidence="1">
    <location>
        <begin position="60"/>
        <end position="83"/>
    </location>
</feature>
<proteinExistence type="predicted"/>
<feature type="transmembrane region" description="Helical" evidence="1">
    <location>
        <begin position="224"/>
        <end position="243"/>
    </location>
</feature>